<keyword evidence="4" id="KW-1185">Reference proteome</keyword>
<accession>A0A5B2VSI0</accession>
<reference evidence="3 4" key="1">
    <citation type="submission" date="2019-09" db="EMBL/GenBank/DDBJ databases">
        <title>Salinarimonas rosea gen. nov., sp. nov., a new member of the a-2 subgroup of the Proteobacteria.</title>
        <authorList>
            <person name="Liu J."/>
        </authorList>
    </citation>
    <scope>NUCLEOTIDE SEQUENCE [LARGE SCALE GENOMIC DNA]</scope>
    <source>
        <strain evidence="3 4">BN140002</strain>
    </source>
</reference>
<gene>
    <name evidence="3" type="ORF">F0L46_02510</name>
</gene>
<feature type="region of interest" description="Disordered" evidence="1">
    <location>
        <begin position="22"/>
        <end position="95"/>
    </location>
</feature>
<evidence type="ECO:0000256" key="2">
    <source>
        <dbReference type="SAM" id="SignalP"/>
    </source>
</evidence>
<feature type="compositionally biased region" description="Pro residues" evidence="1">
    <location>
        <begin position="86"/>
        <end position="95"/>
    </location>
</feature>
<dbReference type="RefSeq" id="WP_149815452.1">
    <property type="nucleotide sequence ID" value="NZ_VUOA01000006.1"/>
</dbReference>
<organism evidence="3 4">
    <name type="scientific">Salinarimonas soli</name>
    <dbReference type="NCBI Taxonomy" id="1638099"/>
    <lineage>
        <taxon>Bacteria</taxon>
        <taxon>Pseudomonadati</taxon>
        <taxon>Pseudomonadota</taxon>
        <taxon>Alphaproteobacteria</taxon>
        <taxon>Hyphomicrobiales</taxon>
        <taxon>Salinarimonadaceae</taxon>
        <taxon>Salinarimonas</taxon>
    </lineage>
</organism>
<comment type="caution">
    <text evidence="3">The sequence shown here is derived from an EMBL/GenBank/DDBJ whole genome shotgun (WGS) entry which is preliminary data.</text>
</comment>
<dbReference type="AlphaFoldDB" id="A0A5B2VSI0"/>
<dbReference type="EMBL" id="VUOA01000006">
    <property type="protein sequence ID" value="KAA2242181.1"/>
    <property type="molecule type" value="Genomic_DNA"/>
</dbReference>
<sequence>MPLRLAALALIASTALAAAQGTVPPQTPLPGVAPGATPNATLPAAPGSPPASTAVDISASRPENLPLMEGRPAATQAVPGPNDPGAIPPSPAPRP</sequence>
<dbReference type="Proteomes" id="UP000323142">
    <property type="component" value="Unassembled WGS sequence"/>
</dbReference>
<proteinExistence type="predicted"/>
<feature type="chain" id="PRO_5023008424" evidence="2">
    <location>
        <begin position="18"/>
        <end position="95"/>
    </location>
</feature>
<evidence type="ECO:0000313" key="3">
    <source>
        <dbReference type="EMBL" id="KAA2242181.1"/>
    </source>
</evidence>
<feature type="compositionally biased region" description="Low complexity" evidence="1">
    <location>
        <begin position="40"/>
        <end position="54"/>
    </location>
</feature>
<name>A0A5B2VSI0_9HYPH</name>
<keyword evidence="2" id="KW-0732">Signal</keyword>
<protein>
    <submittedName>
        <fullName evidence="3">Uncharacterized protein</fullName>
    </submittedName>
</protein>
<feature type="signal peptide" evidence="2">
    <location>
        <begin position="1"/>
        <end position="17"/>
    </location>
</feature>
<reference evidence="3 4" key="2">
    <citation type="submission" date="2019-09" db="EMBL/GenBank/DDBJ databases">
        <authorList>
            <person name="Jin C."/>
        </authorList>
    </citation>
    <scope>NUCLEOTIDE SEQUENCE [LARGE SCALE GENOMIC DNA]</scope>
    <source>
        <strain evidence="3 4">BN140002</strain>
    </source>
</reference>
<evidence type="ECO:0000256" key="1">
    <source>
        <dbReference type="SAM" id="MobiDB-lite"/>
    </source>
</evidence>
<evidence type="ECO:0000313" key="4">
    <source>
        <dbReference type="Proteomes" id="UP000323142"/>
    </source>
</evidence>